<feature type="compositionally biased region" description="Basic residues" evidence="1">
    <location>
        <begin position="67"/>
        <end position="77"/>
    </location>
</feature>
<reference evidence="2 3" key="1">
    <citation type="journal article" date="2015" name="Genome Biol. Evol.">
        <title>Phylogenomic analyses indicate that early fungi evolved digesting cell walls of algal ancestors of land plants.</title>
        <authorList>
            <person name="Chang Y."/>
            <person name="Wang S."/>
            <person name="Sekimoto S."/>
            <person name="Aerts A.L."/>
            <person name="Choi C."/>
            <person name="Clum A."/>
            <person name="LaButti K.M."/>
            <person name="Lindquist E.A."/>
            <person name="Yee Ngan C."/>
            <person name="Ohm R.A."/>
            <person name="Salamov A.A."/>
            <person name="Grigoriev I.V."/>
            <person name="Spatafora J.W."/>
            <person name="Berbee M.L."/>
        </authorList>
    </citation>
    <scope>NUCLEOTIDE SEQUENCE [LARGE SCALE GENOMIC DNA]</scope>
    <source>
        <strain evidence="2 3">JEL478</strain>
    </source>
</reference>
<dbReference type="AlphaFoldDB" id="A0A139B0S9"/>
<keyword evidence="3" id="KW-1185">Reference proteome</keyword>
<organism evidence="2 3">
    <name type="scientific">Gonapodya prolifera (strain JEL478)</name>
    <name type="common">Monoblepharis prolifera</name>
    <dbReference type="NCBI Taxonomy" id="1344416"/>
    <lineage>
        <taxon>Eukaryota</taxon>
        <taxon>Fungi</taxon>
        <taxon>Fungi incertae sedis</taxon>
        <taxon>Chytridiomycota</taxon>
        <taxon>Chytridiomycota incertae sedis</taxon>
        <taxon>Monoblepharidomycetes</taxon>
        <taxon>Monoblepharidales</taxon>
        <taxon>Gonapodyaceae</taxon>
        <taxon>Gonapodya</taxon>
    </lineage>
</organism>
<feature type="compositionally biased region" description="Polar residues" evidence="1">
    <location>
        <begin position="132"/>
        <end position="145"/>
    </location>
</feature>
<feature type="region of interest" description="Disordered" evidence="1">
    <location>
        <begin position="1"/>
        <end position="21"/>
    </location>
</feature>
<evidence type="ECO:0000313" key="3">
    <source>
        <dbReference type="Proteomes" id="UP000070544"/>
    </source>
</evidence>
<gene>
    <name evidence="2" type="ORF">M427DRAFT_50849</name>
</gene>
<name>A0A139B0S9_GONPJ</name>
<dbReference type="Proteomes" id="UP000070544">
    <property type="component" value="Unassembled WGS sequence"/>
</dbReference>
<proteinExistence type="predicted"/>
<feature type="compositionally biased region" description="Low complexity" evidence="1">
    <location>
        <begin position="105"/>
        <end position="131"/>
    </location>
</feature>
<feature type="compositionally biased region" description="Polar residues" evidence="1">
    <location>
        <begin position="52"/>
        <end position="66"/>
    </location>
</feature>
<feature type="region of interest" description="Disordered" evidence="1">
    <location>
        <begin position="52"/>
        <end position="145"/>
    </location>
</feature>
<dbReference type="EMBL" id="KQ965731">
    <property type="protein sequence ID" value="KXS22550.1"/>
    <property type="molecule type" value="Genomic_DNA"/>
</dbReference>
<feature type="compositionally biased region" description="Pro residues" evidence="1">
    <location>
        <begin position="1"/>
        <end position="13"/>
    </location>
</feature>
<accession>A0A139B0S9</accession>
<sequence length="176" mass="18373">MSTSPPAPCPSNPTPSTAPNDSRALMYRSFALLTRSTAAFTFIFHRAPIATSTRFPPTTSASTRPRSMSRKHSRTALHTHSPTPPPLPASTPSSFRAPAPPPAPNSRFSSARSFSVSSSSTSSSGSAFPISKPTSCPSKGHGNTLQTTLTRIGACARQLSSIPSMARSAQRESSGG</sequence>
<protein>
    <submittedName>
        <fullName evidence="2">Uncharacterized protein</fullName>
    </submittedName>
</protein>
<evidence type="ECO:0000256" key="1">
    <source>
        <dbReference type="SAM" id="MobiDB-lite"/>
    </source>
</evidence>
<evidence type="ECO:0000313" key="2">
    <source>
        <dbReference type="EMBL" id="KXS22550.1"/>
    </source>
</evidence>